<dbReference type="EMBL" id="QICN01000005">
    <property type="protein sequence ID" value="PXV67749.1"/>
    <property type="molecule type" value="Genomic_DNA"/>
</dbReference>
<dbReference type="RefSeq" id="WP_110265224.1">
    <property type="nucleotide sequence ID" value="NZ_CAWNXA010000005.1"/>
</dbReference>
<sequence length="275" mass="29405">MSATKPSLSAALAAAVLASAPVAHAHKMWMQPSKTVLSVGQWITVDAAASTDPFVRDHRPLGLESLTITAPDGAVLAPANPATGELRSSFDLRLDQPGTYKLAMVRDGISASWDDAGKRGRWPPRGQPFSADGLAKVLPPTATDLKVVRMLSRLETFVTAGSPTATVFDEPAEGLAMQPVSAVNDLYADEPAQLRFVIDGQPAAGLVVEVIADGIRYRDAVEAMELETDAQGRIEIAWPRPGFYWLNVGTEDRQGSAEAPYRRLSYTAVLEVLSP</sequence>
<protein>
    <submittedName>
        <fullName evidence="2">Putative GH25 family protein</fullName>
    </submittedName>
</protein>
<evidence type="ECO:0000313" key="2">
    <source>
        <dbReference type="EMBL" id="PXV67749.1"/>
    </source>
</evidence>
<dbReference type="AlphaFoldDB" id="A0A318E7L1"/>
<evidence type="ECO:0000313" key="3">
    <source>
        <dbReference type="Proteomes" id="UP000248330"/>
    </source>
</evidence>
<name>A0A318E7L1_9GAMM</name>
<reference evidence="2 3" key="1">
    <citation type="submission" date="2018-04" db="EMBL/GenBank/DDBJ databases">
        <title>Genomic Encyclopedia of Type Strains, Phase IV (KMG-IV): sequencing the most valuable type-strain genomes for metagenomic binning, comparative biology and taxonomic classification.</title>
        <authorList>
            <person name="Goeker M."/>
        </authorList>
    </citation>
    <scope>NUCLEOTIDE SEQUENCE [LARGE SCALE GENOMIC DNA]</scope>
    <source>
        <strain evidence="2 3">DSM 104150</strain>
    </source>
</reference>
<dbReference type="Pfam" id="PF10670">
    <property type="entry name" value="DUF4198"/>
    <property type="match status" value="1"/>
</dbReference>
<feature type="signal peptide" evidence="1">
    <location>
        <begin position="1"/>
        <end position="25"/>
    </location>
</feature>
<keyword evidence="3" id="KW-1185">Reference proteome</keyword>
<keyword evidence="1" id="KW-0732">Signal</keyword>
<proteinExistence type="predicted"/>
<gene>
    <name evidence="2" type="ORF">C8D93_105105</name>
</gene>
<feature type="chain" id="PRO_5016449174" evidence="1">
    <location>
        <begin position="26"/>
        <end position="275"/>
    </location>
</feature>
<dbReference type="InterPro" id="IPR019613">
    <property type="entry name" value="DUF4198"/>
</dbReference>
<accession>A0A318E7L1</accession>
<evidence type="ECO:0000256" key="1">
    <source>
        <dbReference type="SAM" id="SignalP"/>
    </source>
</evidence>
<dbReference type="Proteomes" id="UP000248330">
    <property type="component" value="Unassembled WGS sequence"/>
</dbReference>
<organism evidence="2 3">
    <name type="scientific">Sinimarinibacterium flocculans</name>
    <dbReference type="NCBI Taxonomy" id="985250"/>
    <lineage>
        <taxon>Bacteria</taxon>
        <taxon>Pseudomonadati</taxon>
        <taxon>Pseudomonadota</taxon>
        <taxon>Gammaproteobacteria</taxon>
        <taxon>Nevskiales</taxon>
        <taxon>Nevskiaceae</taxon>
        <taxon>Sinimarinibacterium</taxon>
    </lineage>
</organism>
<comment type="caution">
    <text evidence="2">The sequence shown here is derived from an EMBL/GenBank/DDBJ whole genome shotgun (WGS) entry which is preliminary data.</text>
</comment>
<dbReference type="OrthoDB" id="5943at2"/>